<evidence type="ECO:0000256" key="1">
    <source>
        <dbReference type="ARBA" id="ARBA00005525"/>
    </source>
</evidence>
<dbReference type="EMBL" id="CP001055">
    <property type="protein sequence ID" value="ACC98933.1"/>
    <property type="molecule type" value="Genomic_DNA"/>
</dbReference>
<organism evidence="8 9">
    <name type="scientific">Elusimicrobium minutum (strain Pei191)</name>
    <dbReference type="NCBI Taxonomy" id="445932"/>
    <lineage>
        <taxon>Bacteria</taxon>
        <taxon>Pseudomonadati</taxon>
        <taxon>Elusimicrobiota</taxon>
        <taxon>Elusimicrobia</taxon>
        <taxon>Elusimicrobiales</taxon>
        <taxon>Elusimicrobiaceae</taxon>
        <taxon>Elusimicrobium</taxon>
    </lineage>
</organism>
<feature type="domain" description="Pyrroline-5-carboxylate reductase dimerisation" evidence="7">
    <location>
        <begin position="159"/>
        <end position="259"/>
    </location>
</feature>
<comment type="subcellular location">
    <subcellularLocation>
        <location evidence="4">Cytoplasm</location>
    </subcellularLocation>
</comment>
<evidence type="ECO:0000256" key="5">
    <source>
        <dbReference type="NCBIfam" id="TIGR00112"/>
    </source>
</evidence>
<sequence>MKIIFMGAGKMGHAILSSAIQKKALKKADVVVIKRNTGDLKKEGYKVFNSLSELPSGYLADLIVYTVKPNILEDIIEESKPYLKEDGFVISIAAGKTIKTMQNILGTKTAVVRAMPNLPIAVGYGVTGMYASNQVSKKQKDFCDKIFNSSGISFWLKKEADINKVIGAAGSSPAYIYAVISSLEKVCLGYGFSKELSSKISKYLLLGCAKLMQQTGDSPEVLNKKIATPGGTTEAALNFLAKNKILDKLILKAAKKAETKFPF</sequence>
<dbReference type="HOGENOM" id="CLU_042344_0_1_0"/>
<dbReference type="UniPathway" id="UPA00098">
    <property type="reaction ID" value="UER00361"/>
</dbReference>
<dbReference type="SUPFAM" id="SSF48179">
    <property type="entry name" value="6-phosphogluconate dehydrogenase C-terminal domain-like"/>
    <property type="match status" value="1"/>
</dbReference>
<evidence type="ECO:0000313" key="8">
    <source>
        <dbReference type="EMBL" id="ACC98933.1"/>
    </source>
</evidence>
<dbReference type="Pfam" id="PF14748">
    <property type="entry name" value="P5CR_dimer"/>
    <property type="match status" value="1"/>
</dbReference>
<dbReference type="KEGG" id="emi:Emin_1383"/>
<dbReference type="SUPFAM" id="SSF51735">
    <property type="entry name" value="NAD(P)-binding Rossmann-fold domains"/>
    <property type="match status" value="1"/>
</dbReference>
<dbReference type="Proteomes" id="UP000001029">
    <property type="component" value="Chromosome"/>
</dbReference>
<dbReference type="InterPro" id="IPR008927">
    <property type="entry name" value="6-PGluconate_DH-like_C_sf"/>
</dbReference>
<reference evidence="8 9" key="1">
    <citation type="journal article" date="2009" name="Appl. Environ. Microbiol.">
        <title>Genomic analysis of 'Elusimicrobium minutum,' the first cultivated representative of the phylum 'Elusimicrobia' (formerly termite group 1).</title>
        <authorList>
            <person name="Herlemann D.P.R."/>
            <person name="Geissinger O."/>
            <person name="Ikeda-Ohtsubo W."/>
            <person name="Kunin V."/>
            <person name="Sun H."/>
            <person name="Lapidus A."/>
            <person name="Hugenholtz P."/>
            <person name="Brune A."/>
        </authorList>
    </citation>
    <scope>NUCLEOTIDE SEQUENCE [LARGE SCALE GENOMIC DNA]</scope>
    <source>
        <strain evidence="8 9">Pei191</strain>
    </source>
</reference>
<dbReference type="GO" id="GO:0005737">
    <property type="term" value="C:cytoplasm"/>
    <property type="evidence" value="ECO:0007669"/>
    <property type="project" value="UniProtKB-SubCell"/>
</dbReference>
<dbReference type="InterPro" id="IPR000304">
    <property type="entry name" value="Pyrroline-COOH_reductase"/>
</dbReference>
<dbReference type="PANTHER" id="PTHR11645:SF0">
    <property type="entry name" value="PYRROLINE-5-CARBOXYLATE REDUCTASE 3"/>
    <property type="match status" value="1"/>
</dbReference>
<evidence type="ECO:0000259" key="6">
    <source>
        <dbReference type="Pfam" id="PF03807"/>
    </source>
</evidence>
<dbReference type="Gene3D" id="3.40.50.720">
    <property type="entry name" value="NAD(P)-binding Rossmann-like Domain"/>
    <property type="match status" value="1"/>
</dbReference>
<keyword evidence="9" id="KW-1185">Reference proteome</keyword>
<dbReference type="NCBIfam" id="TIGR00112">
    <property type="entry name" value="proC"/>
    <property type="match status" value="1"/>
</dbReference>
<evidence type="ECO:0000256" key="3">
    <source>
        <dbReference type="ARBA" id="ARBA00023002"/>
    </source>
</evidence>
<dbReference type="RefSeq" id="WP_012415548.1">
    <property type="nucleotide sequence ID" value="NC_010644.1"/>
</dbReference>
<keyword evidence="4" id="KW-0963">Cytoplasm</keyword>
<evidence type="ECO:0000259" key="7">
    <source>
        <dbReference type="Pfam" id="PF14748"/>
    </source>
</evidence>
<dbReference type="InterPro" id="IPR036291">
    <property type="entry name" value="NAD(P)-bd_dom_sf"/>
</dbReference>
<proteinExistence type="inferred from homology"/>
<feature type="domain" description="Pyrroline-5-carboxylate reductase catalytic N-terminal" evidence="6">
    <location>
        <begin position="2"/>
        <end position="95"/>
    </location>
</feature>
<name>B2KEI7_ELUMP</name>
<keyword evidence="3 4" id="KW-0560">Oxidoreductase</keyword>
<dbReference type="GO" id="GO:0055129">
    <property type="term" value="P:L-proline biosynthetic process"/>
    <property type="evidence" value="ECO:0007669"/>
    <property type="project" value="UniProtKB-UniRule"/>
</dbReference>
<comment type="catalytic activity">
    <reaction evidence="4">
        <text>L-proline + NADP(+) = (S)-1-pyrroline-5-carboxylate + NADPH + 2 H(+)</text>
        <dbReference type="Rhea" id="RHEA:14109"/>
        <dbReference type="ChEBI" id="CHEBI:15378"/>
        <dbReference type="ChEBI" id="CHEBI:17388"/>
        <dbReference type="ChEBI" id="CHEBI:57783"/>
        <dbReference type="ChEBI" id="CHEBI:58349"/>
        <dbReference type="ChEBI" id="CHEBI:60039"/>
        <dbReference type="EC" id="1.5.1.2"/>
    </reaction>
</comment>
<dbReference type="EC" id="1.5.1.2" evidence="4 5"/>
<dbReference type="Pfam" id="PF03807">
    <property type="entry name" value="F420_oxidored"/>
    <property type="match status" value="1"/>
</dbReference>
<keyword evidence="4" id="KW-0641">Proline biosynthesis</keyword>
<keyword evidence="4" id="KW-0028">Amino-acid biosynthesis</keyword>
<keyword evidence="2 4" id="KW-0521">NADP</keyword>
<comment type="catalytic activity">
    <reaction evidence="4">
        <text>L-proline + NAD(+) = (S)-1-pyrroline-5-carboxylate + NADH + 2 H(+)</text>
        <dbReference type="Rhea" id="RHEA:14105"/>
        <dbReference type="ChEBI" id="CHEBI:15378"/>
        <dbReference type="ChEBI" id="CHEBI:17388"/>
        <dbReference type="ChEBI" id="CHEBI:57540"/>
        <dbReference type="ChEBI" id="CHEBI:57945"/>
        <dbReference type="ChEBI" id="CHEBI:60039"/>
        <dbReference type="EC" id="1.5.1.2"/>
    </reaction>
</comment>
<dbReference type="Gene3D" id="1.10.3730.10">
    <property type="entry name" value="ProC C-terminal domain-like"/>
    <property type="match status" value="1"/>
</dbReference>
<dbReference type="AlphaFoldDB" id="B2KEI7"/>
<evidence type="ECO:0000256" key="4">
    <source>
        <dbReference type="HAMAP-Rule" id="MF_01925"/>
    </source>
</evidence>
<evidence type="ECO:0000256" key="2">
    <source>
        <dbReference type="ARBA" id="ARBA00022857"/>
    </source>
</evidence>
<dbReference type="STRING" id="445932.Emin_1383"/>
<evidence type="ECO:0000313" key="9">
    <source>
        <dbReference type="Proteomes" id="UP000001029"/>
    </source>
</evidence>
<accession>B2KEI7</accession>
<dbReference type="InterPro" id="IPR029036">
    <property type="entry name" value="P5CR_dimer"/>
</dbReference>
<dbReference type="HAMAP" id="MF_01925">
    <property type="entry name" value="P5C_reductase"/>
    <property type="match status" value="1"/>
</dbReference>
<comment type="pathway">
    <text evidence="4">Amino-acid biosynthesis; L-proline biosynthesis; L-proline from L-glutamate 5-semialdehyde: step 1/1.</text>
</comment>
<dbReference type="InterPro" id="IPR028939">
    <property type="entry name" value="P5C_Rdtase_cat_N"/>
</dbReference>
<dbReference type="GO" id="GO:0004735">
    <property type="term" value="F:pyrroline-5-carboxylate reductase activity"/>
    <property type="evidence" value="ECO:0007669"/>
    <property type="project" value="UniProtKB-UniRule"/>
</dbReference>
<dbReference type="OrthoDB" id="9805754at2"/>
<protein>
    <recommendedName>
        <fullName evidence="4 5">Pyrroline-5-carboxylate reductase</fullName>
        <shortName evidence="4">P5C reductase</shortName>
        <shortName evidence="4">P5CR</shortName>
        <ecNumber evidence="4 5">1.5.1.2</ecNumber>
    </recommendedName>
    <alternativeName>
        <fullName evidence="4">PCA reductase</fullName>
    </alternativeName>
</protein>
<gene>
    <name evidence="4" type="primary">proC</name>
    <name evidence="8" type="ordered locus">Emin_1383</name>
</gene>
<dbReference type="PANTHER" id="PTHR11645">
    <property type="entry name" value="PYRROLINE-5-CARBOXYLATE REDUCTASE"/>
    <property type="match status" value="1"/>
</dbReference>
<comment type="similarity">
    <text evidence="1 4">Belongs to the pyrroline-5-carboxylate reductase family.</text>
</comment>
<dbReference type="PIRSF" id="PIRSF000193">
    <property type="entry name" value="Pyrrol-5-carb_rd"/>
    <property type="match status" value="1"/>
</dbReference>
<comment type="function">
    <text evidence="4">Catalyzes the reduction of 1-pyrroline-5-carboxylate (PCA) to L-proline.</text>
</comment>